<accession>A0A1S3J651</accession>
<dbReference type="PANTHER" id="PTHR12577">
    <property type="entry name" value="DACHSHUND"/>
    <property type="match status" value="1"/>
</dbReference>
<dbReference type="InParanoid" id="A0A1S3J651"/>
<keyword evidence="2" id="KW-0539">Nucleus</keyword>
<feature type="compositionally biased region" description="Polar residues" evidence="4">
    <location>
        <begin position="760"/>
        <end position="776"/>
    </location>
</feature>
<dbReference type="InterPro" id="IPR052417">
    <property type="entry name" value="Dachshund_domain"/>
</dbReference>
<evidence type="ECO:0000256" key="1">
    <source>
        <dbReference type="ARBA" id="ARBA00004123"/>
    </source>
</evidence>
<feature type="region of interest" description="Disordered" evidence="4">
    <location>
        <begin position="531"/>
        <end position="571"/>
    </location>
</feature>
<dbReference type="GeneID" id="106170534"/>
<feature type="compositionally biased region" description="Basic and acidic residues" evidence="4">
    <location>
        <begin position="739"/>
        <end position="748"/>
    </location>
</feature>
<dbReference type="AlphaFoldDB" id="A0A1S3J651"/>
<dbReference type="OrthoDB" id="6436112at2759"/>
<proteinExistence type="inferred from homology"/>
<comment type="subcellular location">
    <subcellularLocation>
        <location evidence="1">Nucleus</location>
    </subcellularLocation>
</comment>
<name>A0A1S3J651_LINAN</name>
<organism evidence="6 7">
    <name type="scientific">Lingula anatina</name>
    <name type="common">Brachiopod</name>
    <name type="synonym">Lingula unguis</name>
    <dbReference type="NCBI Taxonomy" id="7574"/>
    <lineage>
        <taxon>Eukaryota</taxon>
        <taxon>Metazoa</taxon>
        <taxon>Spiralia</taxon>
        <taxon>Lophotrochozoa</taxon>
        <taxon>Brachiopoda</taxon>
        <taxon>Linguliformea</taxon>
        <taxon>Lingulata</taxon>
        <taxon>Lingulida</taxon>
        <taxon>Linguloidea</taxon>
        <taxon>Lingulidae</taxon>
        <taxon>Lingula</taxon>
    </lineage>
</organism>
<gene>
    <name evidence="7" type="primary">LOC106170534</name>
</gene>
<comment type="similarity">
    <text evidence="3">Belongs to the DACH/dachshund family.</text>
</comment>
<feature type="region of interest" description="Disordered" evidence="4">
    <location>
        <begin position="41"/>
        <end position="60"/>
    </location>
</feature>
<feature type="region of interest" description="Disordered" evidence="4">
    <location>
        <begin position="433"/>
        <end position="457"/>
    </location>
</feature>
<feature type="compositionally biased region" description="Basic residues" evidence="4">
    <location>
        <begin position="433"/>
        <end position="444"/>
    </location>
</feature>
<dbReference type="SUPFAM" id="SSF46955">
    <property type="entry name" value="Putative DNA-binding domain"/>
    <property type="match status" value="1"/>
</dbReference>
<dbReference type="Gene3D" id="3.10.260.20">
    <property type="entry name" value="Ski"/>
    <property type="match status" value="1"/>
</dbReference>
<evidence type="ECO:0000313" key="6">
    <source>
        <dbReference type="Proteomes" id="UP000085678"/>
    </source>
</evidence>
<evidence type="ECO:0000259" key="5">
    <source>
        <dbReference type="Pfam" id="PF02437"/>
    </source>
</evidence>
<feature type="compositionally biased region" description="Polar residues" evidence="4">
    <location>
        <begin position="310"/>
        <end position="329"/>
    </location>
</feature>
<dbReference type="CDD" id="cd21081">
    <property type="entry name" value="DHD_Dac"/>
    <property type="match status" value="1"/>
</dbReference>
<feature type="compositionally biased region" description="Acidic residues" evidence="4">
    <location>
        <begin position="612"/>
        <end position="629"/>
    </location>
</feature>
<dbReference type="STRING" id="7574.A0A1S3J651"/>
<feature type="compositionally biased region" description="Polar residues" evidence="4">
    <location>
        <begin position="170"/>
        <end position="180"/>
    </location>
</feature>
<protein>
    <submittedName>
        <fullName evidence="7">Dachshund homolog 2</fullName>
    </submittedName>
</protein>
<evidence type="ECO:0000256" key="4">
    <source>
        <dbReference type="SAM" id="MobiDB-lite"/>
    </source>
</evidence>
<feature type="region of interest" description="Disordered" evidence="4">
    <location>
        <begin position="585"/>
        <end position="645"/>
    </location>
</feature>
<dbReference type="FunCoup" id="A0A1S3J651">
    <property type="interactions" value="128"/>
</dbReference>
<feature type="region of interest" description="Disordered" evidence="4">
    <location>
        <begin position="158"/>
        <end position="184"/>
    </location>
</feature>
<dbReference type="GO" id="GO:0000981">
    <property type="term" value="F:DNA-binding transcription factor activity, RNA polymerase II-specific"/>
    <property type="evidence" value="ECO:0007669"/>
    <property type="project" value="TreeGrafter"/>
</dbReference>
<dbReference type="RefSeq" id="XP_013405870.1">
    <property type="nucleotide sequence ID" value="XM_013550416.1"/>
</dbReference>
<evidence type="ECO:0000256" key="2">
    <source>
        <dbReference type="ARBA" id="ARBA00023242"/>
    </source>
</evidence>
<keyword evidence="6" id="KW-1185">Reference proteome</keyword>
<dbReference type="InterPro" id="IPR009061">
    <property type="entry name" value="DNA-bd_dom_put_sf"/>
</dbReference>
<feature type="compositionally biased region" description="Basic residues" evidence="4">
    <location>
        <begin position="726"/>
        <end position="738"/>
    </location>
</feature>
<dbReference type="FunFam" id="3.10.260.20:FF:000001">
    <property type="entry name" value="Dachshund homolog 1"/>
    <property type="match status" value="1"/>
</dbReference>
<feature type="region of interest" description="Disordered" evidence="4">
    <location>
        <begin position="1"/>
        <end position="33"/>
    </location>
</feature>
<dbReference type="GO" id="GO:0005667">
    <property type="term" value="C:transcription regulator complex"/>
    <property type="evidence" value="ECO:0007669"/>
    <property type="project" value="TreeGrafter"/>
</dbReference>
<dbReference type="KEGG" id="lak:106170534"/>
<feature type="compositionally biased region" description="Acidic residues" evidence="4">
    <location>
        <begin position="335"/>
        <end position="352"/>
    </location>
</feature>
<feature type="domain" description="SKI/SNO/DAC" evidence="5">
    <location>
        <begin position="49"/>
        <end position="157"/>
    </location>
</feature>
<dbReference type="PANTHER" id="PTHR12577:SF6">
    <property type="entry name" value="DACHSHUND, ISOFORM B"/>
    <property type="match status" value="1"/>
</dbReference>
<dbReference type="GO" id="GO:0000978">
    <property type="term" value="F:RNA polymerase II cis-regulatory region sequence-specific DNA binding"/>
    <property type="evidence" value="ECO:0007669"/>
    <property type="project" value="TreeGrafter"/>
</dbReference>
<feature type="region of interest" description="Disordered" evidence="4">
    <location>
        <begin position="254"/>
        <end position="294"/>
    </location>
</feature>
<reference evidence="7" key="1">
    <citation type="submission" date="2025-08" db="UniProtKB">
        <authorList>
            <consortium name="RefSeq"/>
        </authorList>
    </citation>
    <scope>IDENTIFICATION</scope>
    <source>
        <tissue evidence="7">Gonads</tissue>
    </source>
</reference>
<dbReference type="InterPro" id="IPR037000">
    <property type="entry name" value="Ski_DNA-bd_sf"/>
</dbReference>
<feature type="region of interest" description="Disordered" evidence="4">
    <location>
        <begin position="716"/>
        <end position="811"/>
    </location>
</feature>
<dbReference type="GO" id="GO:0005634">
    <property type="term" value="C:nucleus"/>
    <property type="evidence" value="ECO:0007669"/>
    <property type="project" value="UniProtKB-SubCell"/>
</dbReference>
<sequence>MMESASEVVQPLPARASPPAQVTPGLPPTSNTLLYKLERPTGPLYSSPRTPPPTASNKPENNICKMIEYRGAKVAAFNVDGRELICLPQAFDLFLKHLVGGLHTVYTKLKRLEITPVVCNVEQVRILRGLGAIQPGVNRCKLIAPKEFDVLYEDCTNSSARPGRPPKRSSILSPSPTDTLQKLKKSRLDSGDYGIYREHPFADPEKKSPLLSNGYNHYPHHLAMLPFMHLQHPMAYPAVSMAMANHFPFRPADSLTPREALTSPLCSPKTKDDRYEARSPQGEPQIDSPGKPDRHYAYQAKEDLCRPTDLTMNGHSQTLDLSKHGSSGMNRDIRSDDEDLEYSEEENSEENSNDPKSPSSQLADPANNYTDQTMSSKLLTNDSSGISSIESLLVNIQGLLKVAVENAKHRERQINLEKGNYVTSDQQARQKTKKLFARPGRPPKRSSILSPSPTDTLQKLKKSRLDSGDYGIYREHPFADPEKKSPLLSNGYNHYPHHLAMLPFMHLQHPMAYPAVSMAMANHFPFRPADSLTPREALTSPLCSPKTKDDRYEARSPQGEPQMDSPGKPDRHYAYQAKEDLCRPTDLTMNGHSQTLDLSKHGSSGMNREIRSDDEDLEYSEEENSEENSNDPKSPSSQLADPANNYTDQTVSSKLLTNDSSGISSIESLLVNIQGLLKVAVENAKHRERQINLEKADLKMEVMRERELRETLEKQLHDEQRSRVMLQKKLKREKKVRRRLQDQVEGESKQPNLSLDRPSPKTSPQHEQQDKLQTYTEPPVAEQESETERTSNNSTPDHDDRTQQIQDAQSRLQALRESYLPHSSSLAMSSYASMAIGMAAPTTPV</sequence>
<dbReference type="Pfam" id="PF02437">
    <property type="entry name" value="Ski_Sno_DHD"/>
    <property type="match status" value="1"/>
</dbReference>
<feature type="compositionally biased region" description="Polar residues" evidence="4">
    <location>
        <begin position="587"/>
        <end position="606"/>
    </location>
</feature>
<evidence type="ECO:0000256" key="3">
    <source>
        <dbReference type="ARBA" id="ARBA00038192"/>
    </source>
</evidence>
<evidence type="ECO:0000313" key="7">
    <source>
        <dbReference type="RefSeq" id="XP_013405870.1"/>
    </source>
</evidence>
<feature type="compositionally biased region" description="Polar residues" evidence="4">
    <location>
        <begin position="447"/>
        <end position="457"/>
    </location>
</feature>
<dbReference type="InterPro" id="IPR003380">
    <property type="entry name" value="SKI/SNO/DAC"/>
</dbReference>
<feature type="region of interest" description="Disordered" evidence="4">
    <location>
        <begin position="306"/>
        <end position="370"/>
    </location>
</feature>
<dbReference type="Proteomes" id="UP000085678">
    <property type="component" value="Unplaced"/>
</dbReference>